<evidence type="ECO:0000313" key="3">
    <source>
        <dbReference type="Proteomes" id="UP000295680"/>
    </source>
</evidence>
<dbReference type="InterPro" id="IPR054612">
    <property type="entry name" value="Phage_capsid-like_C"/>
</dbReference>
<dbReference type="Pfam" id="PF05065">
    <property type="entry name" value="Phage_capsid"/>
    <property type="match status" value="1"/>
</dbReference>
<organism evidence="2 3">
    <name type="scientific">Actinocrispum wychmicini</name>
    <dbReference type="NCBI Taxonomy" id="1213861"/>
    <lineage>
        <taxon>Bacteria</taxon>
        <taxon>Bacillati</taxon>
        <taxon>Actinomycetota</taxon>
        <taxon>Actinomycetes</taxon>
        <taxon>Pseudonocardiales</taxon>
        <taxon>Pseudonocardiaceae</taxon>
        <taxon>Actinocrispum</taxon>
    </lineage>
</organism>
<proteinExistence type="predicted"/>
<name>A0A4R2J7L8_9PSEU</name>
<reference evidence="2 3" key="1">
    <citation type="submission" date="2019-03" db="EMBL/GenBank/DDBJ databases">
        <title>Genomic Encyclopedia of Type Strains, Phase IV (KMG-IV): sequencing the most valuable type-strain genomes for metagenomic binning, comparative biology and taxonomic classification.</title>
        <authorList>
            <person name="Goeker M."/>
        </authorList>
    </citation>
    <scope>NUCLEOTIDE SEQUENCE [LARGE SCALE GENOMIC DNA]</scope>
    <source>
        <strain evidence="2 3">DSM 45934</strain>
    </source>
</reference>
<accession>A0A4R2J7L8</accession>
<dbReference type="SUPFAM" id="SSF56563">
    <property type="entry name" value="Major capsid protein gp5"/>
    <property type="match status" value="1"/>
</dbReference>
<comment type="caution">
    <text evidence="2">The sequence shown here is derived from an EMBL/GenBank/DDBJ whole genome shotgun (WGS) entry which is preliminary data.</text>
</comment>
<keyword evidence="3" id="KW-1185">Reference proteome</keyword>
<dbReference type="EMBL" id="SLWS01000009">
    <property type="protein sequence ID" value="TCO54147.1"/>
    <property type="molecule type" value="Genomic_DNA"/>
</dbReference>
<feature type="domain" description="Phage capsid-like C-terminal" evidence="1">
    <location>
        <begin position="38"/>
        <end position="100"/>
    </location>
</feature>
<gene>
    <name evidence="2" type="ORF">EV192_109127</name>
</gene>
<evidence type="ECO:0000259" key="1">
    <source>
        <dbReference type="Pfam" id="PF05065"/>
    </source>
</evidence>
<dbReference type="Proteomes" id="UP000295680">
    <property type="component" value="Unassembled WGS sequence"/>
</dbReference>
<dbReference type="Gene3D" id="3.30.2320.10">
    <property type="entry name" value="hypothetical protein PF0899 domain"/>
    <property type="match status" value="1"/>
</dbReference>
<evidence type="ECO:0000313" key="2">
    <source>
        <dbReference type="EMBL" id="TCO54147.1"/>
    </source>
</evidence>
<dbReference type="AlphaFoldDB" id="A0A4R2J7L8"/>
<protein>
    <submittedName>
        <fullName evidence="2">Capsid family protein</fullName>
    </submittedName>
</protein>
<sequence>MTGRALPNAAIIHPNDWQDIRLLRTADGLYIWGSPSEAGPENTAVVGDFVNFSELSTRRGVDVQVSNSHADFFINGKQAIRADARAALLVYRPTAFCTVTGI</sequence>